<dbReference type="RefSeq" id="WP_126610290.1">
    <property type="nucleotide sequence ID" value="NZ_AP025144.1"/>
</dbReference>
<dbReference type="PANTHER" id="PTHR11487:SF0">
    <property type="entry name" value="S-ACYL FATTY ACID SYNTHASE THIOESTERASE, MEDIUM CHAIN"/>
    <property type="match status" value="1"/>
</dbReference>
<evidence type="ECO:0000313" key="3">
    <source>
        <dbReference type="EMBL" id="GLQ75399.1"/>
    </source>
</evidence>
<sequence>MRRNTSLDRWLAIPKPKPNAPLRLICLPYAGGNANSFVPYSALQELNAEICAVQLPGKGSRLNEAQYQSMDTLVEDLAEVLTPIIDKPYVIWGHSFGSRIGFELIRYFKAHKMPMPIHFIPAASRAPHELNTRDPIHGLSDEGFKIKLKEMGGTPDEIIEHDELMSILLPGLKADFKLAETHKVSAIEQLNIPVTLLGGTSDTIIPPDSLPNWQAHFCGDFELEMIEGDHFFIDKQFESVSKKLVDIIQRVTEKRTGLAQPAI</sequence>
<proteinExistence type="inferred from homology"/>
<dbReference type="InterPro" id="IPR029058">
    <property type="entry name" value="AB_hydrolase_fold"/>
</dbReference>
<feature type="domain" description="Thioesterase" evidence="2">
    <location>
        <begin position="23"/>
        <end position="244"/>
    </location>
</feature>
<dbReference type="EMBL" id="BSNX01000073">
    <property type="protein sequence ID" value="GLQ75399.1"/>
    <property type="molecule type" value="Genomic_DNA"/>
</dbReference>
<comment type="caution">
    <text evidence="3">The sequence shown here is derived from an EMBL/GenBank/DDBJ whole genome shotgun (WGS) entry which is preliminary data.</text>
</comment>
<dbReference type="InterPro" id="IPR012223">
    <property type="entry name" value="TEII"/>
</dbReference>
<dbReference type="Proteomes" id="UP001156690">
    <property type="component" value="Unassembled WGS sequence"/>
</dbReference>
<comment type="similarity">
    <text evidence="1">Belongs to the thioesterase family.</text>
</comment>
<name>A0AAV5NXX7_9VIBR</name>
<dbReference type="GO" id="GO:0008610">
    <property type="term" value="P:lipid biosynthetic process"/>
    <property type="evidence" value="ECO:0007669"/>
    <property type="project" value="TreeGrafter"/>
</dbReference>
<keyword evidence="4" id="KW-1185">Reference proteome</keyword>
<accession>A0AAV5NXX7</accession>
<organism evidence="3 4">
    <name type="scientific">Vibrio penaeicida</name>
    <dbReference type="NCBI Taxonomy" id="104609"/>
    <lineage>
        <taxon>Bacteria</taxon>
        <taxon>Pseudomonadati</taxon>
        <taxon>Pseudomonadota</taxon>
        <taxon>Gammaproteobacteria</taxon>
        <taxon>Vibrionales</taxon>
        <taxon>Vibrionaceae</taxon>
        <taxon>Vibrio</taxon>
    </lineage>
</organism>
<gene>
    <name evidence="3" type="ORF">GCM10007932_47610</name>
</gene>
<dbReference type="Pfam" id="PF00975">
    <property type="entry name" value="Thioesterase"/>
    <property type="match status" value="1"/>
</dbReference>
<dbReference type="AlphaFoldDB" id="A0AAV5NXX7"/>
<reference evidence="4" key="1">
    <citation type="journal article" date="2019" name="Int. J. Syst. Evol. Microbiol.">
        <title>The Global Catalogue of Microorganisms (GCM) 10K type strain sequencing project: providing services to taxonomists for standard genome sequencing and annotation.</title>
        <authorList>
            <consortium name="The Broad Institute Genomics Platform"/>
            <consortium name="The Broad Institute Genome Sequencing Center for Infectious Disease"/>
            <person name="Wu L."/>
            <person name="Ma J."/>
        </authorList>
    </citation>
    <scope>NUCLEOTIDE SEQUENCE [LARGE SCALE GENOMIC DNA]</scope>
    <source>
        <strain evidence="4">NBRC 15640</strain>
    </source>
</reference>
<dbReference type="PANTHER" id="PTHR11487">
    <property type="entry name" value="THIOESTERASE"/>
    <property type="match status" value="1"/>
</dbReference>
<evidence type="ECO:0000313" key="4">
    <source>
        <dbReference type="Proteomes" id="UP001156690"/>
    </source>
</evidence>
<evidence type="ECO:0000259" key="2">
    <source>
        <dbReference type="Pfam" id="PF00975"/>
    </source>
</evidence>
<dbReference type="SUPFAM" id="SSF53474">
    <property type="entry name" value="alpha/beta-Hydrolases"/>
    <property type="match status" value="1"/>
</dbReference>
<protein>
    <recommendedName>
        <fullName evidence="2">Thioesterase domain-containing protein</fullName>
    </recommendedName>
</protein>
<evidence type="ECO:0000256" key="1">
    <source>
        <dbReference type="ARBA" id="ARBA00007169"/>
    </source>
</evidence>
<dbReference type="InterPro" id="IPR001031">
    <property type="entry name" value="Thioesterase"/>
</dbReference>
<dbReference type="Gene3D" id="3.40.50.1820">
    <property type="entry name" value="alpha/beta hydrolase"/>
    <property type="match status" value="1"/>
</dbReference>